<reference evidence="4" key="1">
    <citation type="submission" date="2025-08" db="UniProtKB">
        <authorList>
            <consortium name="RefSeq"/>
        </authorList>
    </citation>
    <scope>IDENTIFICATION</scope>
    <source>
        <tissue evidence="4">Whole sample</tissue>
    </source>
</reference>
<dbReference type="GO" id="GO:0005689">
    <property type="term" value="C:U12-type spliceosomal complex"/>
    <property type="evidence" value="ECO:0007669"/>
    <property type="project" value="TreeGrafter"/>
</dbReference>
<evidence type="ECO:0000313" key="4">
    <source>
        <dbReference type="RefSeq" id="XP_022333265.1"/>
    </source>
</evidence>
<dbReference type="Pfam" id="PF16021">
    <property type="entry name" value="PDCD7"/>
    <property type="match status" value="1"/>
</dbReference>
<dbReference type="Proteomes" id="UP000694844">
    <property type="component" value="Chromosome 4"/>
</dbReference>
<proteinExistence type="predicted"/>
<feature type="region of interest" description="Disordered" evidence="2">
    <location>
        <begin position="531"/>
        <end position="557"/>
    </location>
</feature>
<feature type="region of interest" description="Disordered" evidence="2">
    <location>
        <begin position="451"/>
        <end position="477"/>
    </location>
</feature>
<name>A0A8B8DZ76_CRAVI</name>
<evidence type="ECO:0000256" key="2">
    <source>
        <dbReference type="SAM" id="MobiDB-lite"/>
    </source>
</evidence>
<dbReference type="OrthoDB" id="2289628at2759"/>
<dbReference type="PANTHER" id="PTHR48190:SF2">
    <property type="entry name" value="PROGRAMMED CELL DEATH PROTEIN 7"/>
    <property type="match status" value="1"/>
</dbReference>
<organism evidence="3 4">
    <name type="scientific">Crassostrea virginica</name>
    <name type="common">Eastern oyster</name>
    <dbReference type="NCBI Taxonomy" id="6565"/>
    <lineage>
        <taxon>Eukaryota</taxon>
        <taxon>Metazoa</taxon>
        <taxon>Spiralia</taxon>
        <taxon>Lophotrochozoa</taxon>
        <taxon>Mollusca</taxon>
        <taxon>Bivalvia</taxon>
        <taxon>Autobranchia</taxon>
        <taxon>Pteriomorphia</taxon>
        <taxon>Ostreida</taxon>
        <taxon>Ostreoidea</taxon>
        <taxon>Ostreidae</taxon>
        <taxon>Crassostrea</taxon>
    </lineage>
</organism>
<dbReference type="AlphaFoldDB" id="A0A8B8DZ76"/>
<dbReference type="PANTHER" id="PTHR48190">
    <property type="entry name" value="PROGRAMMED CELL DEATH PROTEIN 7"/>
    <property type="match status" value="1"/>
</dbReference>
<dbReference type="InterPro" id="IPR052831">
    <property type="entry name" value="Apoptosis_promoter"/>
</dbReference>
<sequence>MAAPSRNQSPQCYNQNVRFRPRFDAQGEGIPRHGFQSFNPRYQDRFGGPSPRFENQNWNGNTNPQALTDFQHPPPTRPYGQGFFSPPPNTSNVLEQGHMNFQQNTVPQENPLLPPLPKDQYSSGNLLNSNSQFNSTNLQNSSGPNFQNTGFQTPPSFPMPQQNAMLPVPMQFAMPPPPLPRPQMLPPSFEMSSPPVHETKEAMDDTNSGKQRLDGWLRKRQKGIKDPQVKDLCPDDAPTSIHAMQCKMRRMMLLMAQLQQETNTLTDLGTAASDEDWNDQKQKVTNLKSELEKIHEELSDEKNIDKVKEKVMRQRKKRERLKRRRQEIYEEKQRAEDHRNKLHAEIDAWQAEIQKKETEKREAKELKKSADAILNEVRKKINDVTKSMDLLKGIQKLRKLRSDRLKQQGVHTNPASDEKFKEVMDEQFDTMKKQKEIYLAEEKALKVMLETEHEENKEKEREEQQKVNKMKQERENRKTEEILFGKSEYPSENNPMLPFLQYYDQANYNYDSFIQTRYDWDRFVVPDHTPGGSRIPNHFVTPTEPSSEKWASVLKDS</sequence>
<protein>
    <submittedName>
        <fullName evidence="4">Programmed cell death protein 7-like</fullName>
    </submittedName>
</protein>
<feature type="coiled-coil region" evidence="1">
    <location>
        <begin position="241"/>
        <end position="380"/>
    </location>
</feature>
<gene>
    <name evidence="4" type="primary">LOC111130466</name>
</gene>
<dbReference type="InterPro" id="IPR031974">
    <property type="entry name" value="PDCD7"/>
</dbReference>
<accession>A0A8B8DZ76</accession>
<evidence type="ECO:0000313" key="3">
    <source>
        <dbReference type="Proteomes" id="UP000694844"/>
    </source>
</evidence>
<evidence type="ECO:0000256" key="1">
    <source>
        <dbReference type="SAM" id="Coils"/>
    </source>
</evidence>
<keyword evidence="1" id="KW-0175">Coiled coil</keyword>
<dbReference type="GeneID" id="111130466"/>
<dbReference type="KEGG" id="cvn:111130466"/>
<dbReference type="RefSeq" id="XP_022333265.1">
    <property type="nucleotide sequence ID" value="XM_022477557.1"/>
</dbReference>
<keyword evidence="3" id="KW-1185">Reference proteome</keyword>